<dbReference type="SFLD" id="SFLDG01212">
    <property type="entry name" value="Phytoene_synthase_like"/>
    <property type="match status" value="1"/>
</dbReference>
<keyword evidence="1" id="KW-0808">Transferase</keyword>
<dbReference type="InterPro" id="IPR019845">
    <property type="entry name" value="Squalene/phytoene_synthase_CS"/>
</dbReference>
<dbReference type="Gene3D" id="1.10.600.10">
    <property type="entry name" value="Farnesyl Diphosphate Synthase"/>
    <property type="match status" value="1"/>
</dbReference>
<dbReference type="Pfam" id="PF00494">
    <property type="entry name" value="SQS_PSY"/>
    <property type="match status" value="1"/>
</dbReference>
<dbReference type="Proteomes" id="UP000451233">
    <property type="component" value="Unassembled WGS sequence"/>
</dbReference>
<reference evidence="2 3" key="1">
    <citation type="submission" date="2019-11" db="EMBL/GenBank/DDBJ databases">
        <title>Pedobacter sp. HMF7056 Genome sequencing and assembly.</title>
        <authorList>
            <person name="Kang H."/>
            <person name="Kim H."/>
            <person name="Joh K."/>
        </authorList>
    </citation>
    <scope>NUCLEOTIDE SEQUENCE [LARGE SCALE GENOMIC DNA]</scope>
    <source>
        <strain evidence="2 3">HMF7056</strain>
    </source>
</reference>
<evidence type="ECO:0000313" key="3">
    <source>
        <dbReference type="Proteomes" id="UP000451233"/>
    </source>
</evidence>
<dbReference type="InterPro" id="IPR033904">
    <property type="entry name" value="Trans_IPPS_HH"/>
</dbReference>
<dbReference type="PROSITE" id="PS01045">
    <property type="entry name" value="SQUALEN_PHYTOEN_SYN_2"/>
    <property type="match status" value="1"/>
</dbReference>
<name>A0A7K1XYL5_9SPHI</name>
<dbReference type="SUPFAM" id="SSF48576">
    <property type="entry name" value="Terpenoid synthases"/>
    <property type="match status" value="1"/>
</dbReference>
<gene>
    <name evidence="2" type="ORF">GS398_12080</name>
</gene>
<dbReference type="InterPro" id="IPR008949">
    <property type="entry name" value="Isoprenoid_synthase_dom_sf"/>
</dbReference>
<dbReference type="InterPro" id="IPR044843">
    <property type="entry name" value="Trans_IPPS_bact-type"/>
</dbReference>
<dbReference type="InterPro" id="IPR002060">
    <property type="entry name" value="Squ/phyt_synthse"/>
</dbReference>
<comment type="caution">
    <text evidence="2">The sequence shown here is derived from an EMBL/GenBank/DDBJ whole genome shotgun (WGS) entry which is preliminary data.</text>
</comment>
<protein>
    <submittedName>
        <fullName evidence="2">Squalene/phytoene synthase family protein</fullName>
    </submittedName>
</protein>
<keyword evidence="3" id="KW-1185">Reference proteome</keyword>
<dbReference type="SFLD" id="SFLDG01018">
    <property type="entry name" value="Squalene/Phytoene_Synthase_Lik"/>
    <property type="match status" value="1"/>
</dbReference>
<dbReference type="AlphaFoldDB" id="A0A7K1XYL5"/>
<dbReference type="PANTHER" id="PTHR31480">
    <property type="entry name" value="BIFUNCTIONAL LYCOPENE CYCLASE/PHYTOENE SYNTHASE"/>
    <property type="match status" value="1"/>
</dbReference>
<accession>A0A7K1XYL5</accession>
<dbReference type="SFLD" id="SFLDS00005">
    <property type="entry name" value="Isoprenoid_Synthase_Type_I"/>
    <property type="match status" value="1"/>
</dbReference>
<dbReference type="GO" id="GO:0016117">
    <property type="term" value="P:carotenoid biosynthetic process"/>
    <property type="evidence" value="ECO:0007669"/>
    <property type="project" value="UniProtKB-ARBA"/>
</dbReference>
<dbReference type="CDD" id="cd00683">
    <property type="entry name" value="Trans_IPPS_HH"/>
    <property type="match status" value="1"/>
</dbReference>
<evidence type="ECO:0000256" key="1">
    <source>
        <dbReference type="ARBA" id="ARBA00022679"/>
    </source>
</evidence>
<dbReference type="RefSeq" id="WP_160906999.1">
    <property type="nucleotide sequence ID" value="NZ_WVHS01000002.1"/>
</dbReference>
<sequence>MRVNNELYDEACFACCKVITRKYSTSFSHGIRAFDRKLHNPVYAIYAFVRCADEIVDTFHSHDQAAMLGSFRAEAFESINKGLSLNPVLHAFQCVVNRYSIDHHLVGSFLDSMEMDLHRTIYSPEGYRSYIYGSAEVVGLMCLYVFCEGDNRLFGHLKPHAMSLGSAFQKVNFLRDIRADYEERGRIYFPGVDFKYFNEADKHHIEQDIQQDFNTALEGIRQLPECARKGVYIAYTYYLGLFSKIRQLPAAAVTECRIRVSDRRKVWLMANALVKERML</sequence>
<proteinExistence type="predicted"/>
<dbReference type="GO" id="GO:0051996">
    <property type="term" value="F:squalene synthase [NAD(P)H] activity"/>
    <property type="evidence" value="ECO:0007669"/>
    <property type="project" value="InterPro"/>
</dbReference>
<dbReference type="EMBL" id="WVHS01000002">
    <property type="protein sequence ID" value="MXV16043.1"/>
    <property type="molecule type" value="Genomic_DNA"/>
</dbReference>
<evidence type="ECO:0000313" key="2">
    <source>
        <dbReference type="EMBL" id="MXV16043.1"/>
    </source>
</evidence>
<dbReference type="GO" id="GO:0004311">
    <property type="term" value="F:geranylgeranyl diphosphate synthase activity"/>
    <property type="evidence" value="ECO:0007669"/>
    <property type="project" value="InterPro"/>
</dbReference>
<organism evidence="2 3">
    <name type="scientific">Hufsiella ginkgonis</name>
    <dbReference type="NCBI Taxonomy" id="2695274"/>
    <lineage>
        <taxon>Bacteria</taxon>
        <taxon>Pseudomonadati</taxon>
        <taxon>Bacteroidota</taxon>
        <taxon>Sphingobacteriia</taxon>
        <taxon>Sphingobacteriales</taxon>
        <taxon>Sphingobacteriaceae</taxon>
        <taxon>Hufsiella</taxon>
    </lineage>
</organism>